<sequence length="336" mass="36541">MSHWECGVCGYVHKEEKPPEACPVCEAPEKMFTEKPAEPQQVEPQQANDSGTTAVTTNRSEPADPPKQVKTWRCTVSGYLHTGVEPPEKCPICEATADQFEEVTDTDSHLPVAQTEKETAARWKCTVCGYIHEGDAPPAKCPVCAAPASMFVPIDEEGNDLAEPPKVAVEPISLPIGGKKKKKIGTRILGWLASLSLKLHLHPISAHFPNGILPAVVIFLLMAVFLENAVLGTVAYCNLIFTLIMLPPVLLTGYLEWQKRYKGIKSAIFITKITCAVIVLFCVNILVFWRVIDPQVLAPESPYQLVYLATSGVMIAAAAIAGHLGGKLVFGTRNSQ</sequence>
<feature type="transmembrane region" description="Helical" evidence="4">
    <location>
        <begin position="267"/>
        <end position="292"/>
    </location>
</feature>
<dbReference type="Proteomes" id="UP000199073">
    <property type="component" value="Unassembled WGS sequence"/>
</dbReference>
<evidence type="ECO:0000256" key="2">
    <source>
        <dbReference type="ARBA" id="ARBA00023004"/>
    </source>
</evidence>
<evidence type="ECO:0000313" key="6">
    <source>
        <dbReference type="EMBL" id="SDO36881.1"/>
    </source>
</evidence>
<dbReference type="InterPro" id="IPR048574">
    <property type="entry name" value="RUBY_RBDX"/>
</dbReference>
<evidence type="ECO:0000259" key="5">
    <source>
        <dbReference type="PROSITE" id="PS50903"/>
    </source>
</evidence>
<dbReference type="RefSeq" id="WP_092218660.1">
    <property type="nucleotide sequence ID" value="NZ_FNJI01000001.1"/>
</dbReference>
<feature type="domain" description="Rubredoxin-like" evidence="5">
    <location>
        <begin position="1"/>
        <end position="35"/>
    </location>
</feature>
<dbReference type="SUPFAM" id="SSF57802">
    <property type="entry name" value="Rubredoxin-like"/>
    <property type="match status" value="3"/>
</dbReference>
<feature type="transmembrane region" description="Helical" evidence="4">
    <location>
        <begin position="304"/>
        <end position="330"/>
    </location>
</feature>
<keyword evidence="4" id="KW-0812">Transmembrane</keyword>
<accession>A0A1H0J0J7</accession>
<proteinExistence type="predicted"/>
<dbReference type="PANTHER" id="PTHR43865:SF1">
    <property type="entry name" value="RUBRERYTHRIN-RELATED"/>
    <property type="match status" value="1"/>
</dbReference>
<dbReference type="STRING" id="91360.SAMN05660330_00090"/>
<keyword evidence="1" id="KW-0479">Metal-binding</keyword>
<dbReference type="OrthoDB" id="9799749at2"/>
<evidence type="ECO:0000313" key="7">
    <source>
        <dbReference type="Proteomes" id="UP000199073"/>
    </source>
</evidence>
<feature type="transmembrane region" description="Helical" evidence="4">
    <location>
        <begin position="208"/>
        <end position="226"/>
    </location>
</feature>
<keyword evidence="7" id="KW-1185">Reference proteome</keyword>
<reference evidence="6 7" key="1">
    <citation type="submission" date="2016-10" db="EMBL/GenBank/DDBJ databases">
        <authorList>
            <person name="de Groot N.N."/>
        </authorList>
    </citation>
    <scope>NUCLEOTIDE SEQUENCE [LARGE SCALE GENOMIC DNA]</scope>
    <source>
        <strain evidence="6 7">DSM 12130</strain>
    </source>
</reference>
<dbReference type="Pfam" id="PF09990">
    <property type="entry name" value="DUF2231"/>
    <property type="match status" value="1"/>
</dbReference>
<name>A0A1H0J0J7_9BACT</name>
<protein>
    <recommendedName>
        <fullName evidence="5">Rubredoxin-like domain-containing protein</fullName>
    </recommendedName>
</protein>
<keyword evidence="4" id="KW-1133">Transmembrane helix</keyword>
<dbReference type="PANTHER" id="PTHR43865">
    <property type="entry name" value="RUBRERYTHRIN-RELATED"/>
    <property type="match status" value="1"/>
</dbReference>
<dbReference type="InterPro" id="IPR052364">
    <property type="entry name" value="Rubrerythrin"/>
</dbReference>
<feature type="region of interest" description="Disordered" evidence="3">
    <location>
        <begin position="33"/>
        <end position="68"/>
    </location>
</feature>
<dbReference type="Pfam" id="PF21349">
    <property type="entry name" value="RUBY_RBDX"/>
    <property type="match status" value="3"/>
</dbReference>
<evidence type="ECO:0000256" key="4">
    <source>
        <dbReference type="SAM" id="Phobius"/>
    </source>
</evidence>
<feature type="compositionally biased region" description="Polar residues" evidence="3">
    <location>
        <begin position="48"/>
        <end position="60"/>
    </location>
</feature>
<feature type="domain" description="Rubredoxin-like" evidence="5">
    <location>
        <begin position="120"/>
        <end position="154"/>
    </location>
</feature>
<organism evidence="6 7">
    <name type="scientific">Desulforhopalus singaporensis</name>
    <dbReference type="NCBI Taxonomy" id="91360"/>
    <lineage>
        <taxon>Bacteria</taxon>
        <taxon>Pseudomonadati</taxon>
        <taxon>Thermodesulfobacteriota</taxon>
        <taxon>Desulfobulbia</taxon>
        <taxon>Desulfobulbales</taxon>
        <taxon>Desulfocapsaceae</taxon>
        <taxon>Desulforhopalus</taxon>
    </lineage>
</organism>
<gene>
    <name evidence="6" type="ORF">SAMN05660330_00090</name>
</gene>
<dbReference type="InterPro" id="IPR019251">
    <property type="entry name" value="DUF2231_TM"/>
</dbReference>
<evidence type="ECO:0000256" key="1">
    <source>
        <dbReference type="ARBA" id="ARBA00022723"/>
    </source>
</evidence>
<dbReference type="GO" id="GO:0005506">
    <property type="term" value="F:iron ion binding"/>
    <property type="evidence" value="ECO:0007669"/>
    <property type="project" value="InterPro"/>
</dbReference>
<keyword evidence="4" id="KW-0472">Membrane</keyword>
<keyword evidence="2" id="KW-0408">Iron</keyword>
<dbReference type="EMBL" id="FNJI01000001">
    <property type="protein sequence ID" value="SDO36881.1"/>
    <property type="molecule type" value="Genomic_DNA"/>
</dbReference>
<feature type="domain" description="Rubredoxin-like" evidence="5">
    <location>
        <begin position="69"/>
        <end position="103"/>
    </location>
</feature>
<feature type="transmembrane region" description="Helical" evidence="4">
    <location>
        <begin position="232"/>
        <end position="255"/>
    </location>
</feature>
<dbReference type="PROSITE" id="PS50903">
    <property type="entry name" value="RUBREDOXIN_LIKE"/>
    <property type="match status" value="3"/>
</dbReference>
<evidence type="ECO:0000256" key="3">
    <source>
        <dbReference type="SAM" id="MobiDB-lite"/>
    </source>
</evidence>
<feature type="compositionally biased region" description="Low complexity" evidence="3">
    <location>
        <begin position="38"/>
        <end position="47"/>
    </location>
</feature>
<dbReference type="Gene3D" id="2.20.28.10">
    <property type="match status" value="3"/>
</dbReference>
<dbReference type="AlphaFoldDB" id="A0A1H0J0J7"/>
<dbReference type="CDD" id="cd00729">
    <property type="entry name" value="rubredoxin_SM"/>
    <property type="match status" value="1"/>
</dbReference>
<dbReference type="InterPro" id="IPR024934">
    <property type="entry name" value="Rubredoxin-like_dom"/>
</dbReference>